<dbReference type="Proteomes" id="UP001327986">
    <property type="component" value="Chromosome"/>
</dbReference>
<dbReference type="eggNOG" id="COG1522">
    <property type="taxonomic scope" value="Bacteria"/>
</dbReference>
<dbReference type="PANTHER" id="PTHR30154">
    <property type="entry name" value="LEUCINE-RESPONSIVE REGULATORY PROTEIN"/>
    <property type="match status" value="1"/>
</dbReference>
<dbReference type="OrthoDB" id="66249at2"/>
<dbReference type="InterPro" id="IPR036390">
    <property type="entry name" value="WH_DNA-bd_sf"/>
</dbReference>
<dbReference type="GO" id="GO:0043200">
    <property type="term" value="P:response to amino acid"/>
    <property type="evidence" value="ECO:0007669"/>
    <property type="project" value="TreeGrafter"/>
</dbReference>
<dbReference type="Pfam" id="PF01037">
    <property type="entry name" value="AsnC_trans_reg"/>
    <property type="match status" value="1"/>
</dbReference>
<dbReference type="PANTHER" id="PTHR30154:SF34">
    <property type="entry name" value="TRANSCRIPTIONAL REGULATOR AZLB"/>
    <property type="match status" value="1"/>
</dbReference>
<evidence type="ECO:0000259" key="1">
    <source>
        <dbReference type="Pfam" id="PF01037"/>
    </source>
</evidence>
<protein>
    <submittedName>
        <fullName evidence="2 3">AsnC family transcriptional regulator</fullName>
    </submittedName>
</protein>
<evidence type="ECO:0000313" key="4">
    <source>
        <dbReference type="Proteomes" id="UP000053577"/>
    </source>
</evidence>
<dbReference type="EMBL" id="JGYD01000018">
    <property type="protein sequence ID" value="KSV18010.1"/>
    <property type="molecule type" value="Genomic_DNA"/>
</dbReference>
<dbReference type="SUPFAM" id="SSF46785">
    <property type="entry name" value="Winged helix' DNA-binding domain"/>
    <property type="match status" value="1"/>
</dbReference>
<reference evidence="2 4" key="1">
    <citation type="journal article" date="2015" name="Sci. Rep.">
        <title>A comparative genomics and reductive dehalogenase gene transcription study of two chloroethene-respiring bacteria, Dehalococcoides mccartyi strains MB and 11a.</title>
        <authorList>
            <person name="Low A."/>
            <person name="Shen Z."/>
            <person name="Cheng D."/>
            <person name="Rogers M.J."/>
            <person name="Lee P.K."/>
            <person name="He J."/>
        </authorList>
    </citation>
    <scope>NUCLEOTIDE SEQUENCE [LARGE SCALE GENOMIC DNA]</scope>
    <source>
        <strain evidence="2 4">MB</strain>
    </source>
</reference>
<evidence type="ECO:0000313" key="3">
    <source>
        <dbReference type="EMBL" id="WRO07011.1"/>
    </source>
</evidence>
<accession>A0A0V8M2N8</accession>
<dbReference type="InterPro" id="IPR019888">
    <property type="entry name" value="Tscrpt_reg_AsnC-like"/>
</dbReference>
<dbReference type="RefSeq" id="WP_041342887.1">
    <property type="nucleotide sequence ID" value="NZ_CP019865.1"/>
</dbReference>
<sequence length="160" mass="18159">MLSDILKILENDSRITPDRLACMTGLAEEDISREIKQAEADKTILKYKTVINWEKLGHEQVFALIEVKVSPQRDVGFDAIAERIYRYPEVRSCYLLSGTYDLLVMVGGKTMQMVANFVAQKLAPIEGVQGAVTHFLLKRFKEDDEIIDGNDDIKREPVVL</sequence>
<dbReference type="GO" id="GO:0043565">
    <property type="term" value="F:sequence-specific DNA binding"/>
    <property type="evidence" value="ECO:0007669"/>
    <property type="project" value="TreeGrafter"/>
</dbReference>
<name>A0A0V8M2N8_9CHLR</name>
<reference evidence="3" key="2">
    <citation type="submission" date="2023-12" db="EMBL/GenBank/DDBJ databases">
        <title>Isolation of organohalide respiring bacteria Dehalococcoides mccartyi strain GPTCE1 in groundwater collected near a chemical plant in Suzhou, China.</title>
        <authorList>
            <person name="Liu G."/>
        </authorList>
    </citation>
    <scope>NUCLEOTIDE SEQUENCE</scope>
    <source>
        <strain evidence="3">GPTCE1</strain>
    </source>
</reference>
<dbReference type="SUPFAM" id="SSF54909">
    <property type="entry name" value="Dimeric alpha+beta barrel"/>
    <property type="match status" value="1"/>
</dbReference>
<dbReference type="GO" id="GO:0005829">
    <property type="term" value="C:cytosol"/>
    <property type="evidence" value="ECO:0007669"/>
    <property type="project" value="TreeGrafter"/>
</dbReference>
<feature type="domain" description="Transcription regulator AsnC/Lrp ligand binding" evidence="1">
    <location>
        <begin position="65"/>
        <end position="138"/>
    </location>
</feature>
<organism evidence="2 4">
    <name type="scientific">Dehalococcoides mccartyi</name>
    <dbReference type="NCBI Taxonomy" id="61435"/>
    <lineage>
        <taxon>Bacteria</taxon>
        <taxon>Bacillati</taxon>
        <taxon>Chloroflexota</taxon>
        <taxon>Dehalococcoidia</taxon>
        <taxon>Dehalococcoidales</taxon>
        <taxon>Dehalococcoidaceae</taxon>
        <taxon>Dehalococcoides</taxon>
    </lineage>
</organism>
<dbReference type="PATRIC" id="fig|61435.5.peg.994"/>
<dbReference type="Gene3D" id="3.30.70.920">
    <property type="match status" value="1"/>
</dbReference>
<dbReference type="AlphaFoldDB" id="A0A0V8M2N8"/>
<gene>
    <name evidence="2" type="ORF">DA01_05045</name>
    <name evidence="3" type="ORF">VLL09_06385</name>
</gene>
<proteinExistence type="predicted"/>
<dbReference type="InterPro" id="IPR036388">
    <property type="entry name" value="WH-like_DNA-bd_sf"/>
</dbReference>
<dbReference type="InterPro" id="IPR011008">
    <property type="entry name" value="Dimeric_a/b-barrel"/>
</dbReference>
<dbReference type="InterPro" id="IPR019887">
    <property type="entry name" value="Tscrpt_reg_AsnC/Lrp_C"/>
</dbReference>
<dbReference type="EMBL" id="CP141531">
    <property type="protein sequence ID" value="WRO07011.1"/>
    <property type="molecule type" value="Genomic_DNA"/>
</dbReference>
<dbReference type="Proteomes" id="UP000053577">
    <property type="component" value="Unassembled WGS sequence"/>
</dbReference>
<dbReference type="SMART" id="SM00344">
    <property type="entry name" value="HTH_ASNC"/>
    <property type="match status" value="1"/>
</dbReference>
<dbReference type="Gene3D" id="1.10.10.10">
    <property type="entry name" value="Winged helix-like DNA-binding domain superfamily/Winged helix DNA-binding domain"/>
    <property type="match status" value="1"/>
</dbReference>
<evidence type="ECO:0000313" key="2">
    <source>
        <dbReference type="EMBL" id="KSV18010.1"/>
    </source>
</evidence>